<name>A0ABQ5P462_9ACTN</name>
<dbReference type="Proteomes" id="UP001291653">
    <property type="component" value="Unassembled WGS sequence"/>
</dbReference>
<evidence type="ECO:0000256" key="5">
    <source>
        <dbReference type="ARBA" id="ARBA00022723"/>
    </source>
</evidence>
<dbReference type="PANTHER" id="PTHR11774:SF11">
    <property type="entry name" value="GERANYLGERANYL TRANSFERASE TYPE-2 SUBUNIT BETA"/>
    <property type="match status" value="1"/>
</dbReference>
<keyword evidence="6" id="KW-0677">Repeat</keyword>
<comment type="cofactor">
    <cofactor evidence="1">
        <name>Zn(2+)</name>
        <dbReference type="ChEBI" id="CHEBI:29105"/>
    </cofactor>
</comment>
<comment type="similarity">
    <text evidence="2">Belongs to the protein prenyltransferase subunit beta family.</text>
</comment>
<dbReference type="Gene3D" id="1.50.10.20">
    <property type="match status" value="3"/>
</dbReference>
<evidence type="ECO:0000256" key="8">
    <source>
        <dbReference type="ARBA" id="ARBA00030816"/>
    </source>
</evidence>
<dbReference type="PANTHER" id="PTHR11774">
    <property type="entry name" value="GERANYLGERANYL TRANSFERASE TYPE BETA SUBUNIT"/>
    <property type="match status" value="1"/>
</dbReference>
<sequence length="619" mass="64205">MTAVPTDRTPSGTRDATVAPDAPRTPGAPATPHAPHGAGVASGEPDLWCTYAAVRTLRRLERIPGAGGADATARYLTARRNADGGYAWSRGMASDAWATFYCTSALADLGHAVPQPGTTARWLADCWSGDAYGMQPGQTPDVWATHFSARTAVDICGTDVPSRDRLLAWLSSLQCADGGLSWTPGGALEQKPDVRACFYGVMAWQAAVRAGADAGAPWDMAALVSWLRDRQDPGGGFRFSADADTPCLWAVYRATATLAALGEGPRDAQGCVRWILGLRGAGGAFVRWEGYDVEDVWASFCAVGSLQALGEPIPAPVADAVARRLDELACPGGGYTYREPAAAADALATASAVLSAAADRSRTAPAVDGSTSGDVSAAVRWLEGCQLPNEGGVMYMPGRGSEVRCTLWALAAGAFASDPAARERIARWLGLLQNPDGGFGYWEGRGSDLVSTAAALETVPLLGGSPREVLDGERAAAFIDSCRSAESPGYANVPGAAPTLRAGLQALRGLGLLGRETAAGAATLLAAHRVGGGGYANEGRRIPDLLSGYEAAVASDRLGLALDTDHLGRFLARVRVGGHTAWTPLAPPGQGGPLADCLGTLLDRRVHDPHFRLPALALS</sequence>
<evidence type="ECO:0000259" key="11">
    <source>
        <dbReference type="Pfam" id="PF00432"/>
    </source>
</evidence>
<evidence type="ECO:0000256" key="2">
    <source>
        <dbReference type="ARBA" id="ARBA00010497"/>
    </source>
</evidence>
<dbReference type="SUPFAM" id="SSF48239">
    <property type="entry name" value="Terpenoid cyclases/Protein prenyltransferases"/>
    <property type="match status" value="2"/>
</dbReference>
<dbReference type="InterPro" id="IPR001330">
    <property type="entry name" value="Prenyltrans"/>
</dbReference>
<evidence type="ECO:0000256" key="10">
    <source>
        <dbReference type="SAM" id="MobiDB-lite"/>
    </source>
</evidence>
<protein>
    <recommendedName>
        <fullName evidence="8">Geranylgeranyl transferase type II subunit beta</fullName>
    </recommendedName>
    <alternativeName>
        <fullName evidence="9">Type II protein geranyl-geranyltransferase subunit beta</fullName>
    </alternativeName>
</protein>
<proteinExistence type="inferred from homology"/>
<evidence type="ECO:0000256" key="7">
    <source>
        <dbReference type="ARBA" id="ARBA00022833"/>
    </source>
</evidence>
<dbReference type="EMBL" id="BSBI01000009">
    <property type="protein sequence ID" value="GLF97026.1"/>
    <property type="molecule type" value="Genomic_DNA"/>
</dbReference>
<feature type="domain" description="Prenyltransferase alpha-alpha toroid" evidence="11">
    <location>
        <begin position="221"/>
        <end position="392"/>
    </location>
</feature>
<evidence type="ECO:0000256" key="1">
    <source>
        <dbReference type="ARBA" id="ARBA00001947"/>
    </source>
</evidence>
<evidence type="ECO:0000256" key="3">
    <source>
        <dbReference type="ARBA" id="ARBA00022602"/>
    </source>
</evidence>
<feature type="domain" description="Prenyltransferase alpha-alpha toroid" evidence="11">
    <location>
        <begin position="94"/>
        <end position="204"/>
    </location>
</feature>
<keyword evidence="13" id="KW-1185">Reference proteome</keyword>
<organism evidence="12 13">
    <name type="scientific">Streptomyces yaizuensis</name>
    <dbReference type="NCBI Taxonomy" id="2989713"/>
    <lineage>
        <taxon>Bacteria</taxon>
        <taxon>Bacillati</taxon>
        <taxon>Actinomycetota</taxon>
        <taxon>Actinomycetes</taxon>
        <taxon>Kitasatosporales</taxon>
        <taxon>Streptomycetaceae</taxon>
        <taxon>Streptomyces</taxon>
    </lineage>
</organism>
<evidence type="ECO:0000313" key="12">
    <source>
        <dbReference type="EMBL" id="GLF97026.1"/>
    </source>
</evidence>
<evidence type="ECO:0000256" key="4">
    <source>
        <dbReference type="ARBA" id="ARBA00022679"/>
    </source>
</evidence>
<evidence type="ECO:0000256" key="6">
    <source>
        <dbReference type="ARBA" id="ARBA00022737"/>
    </source>
</evidence>
<comment type="caution">
    <text evidence="12">The sequence shown here is derived from an EMBL/GenBank/DDBJ whole genome shotgun (WGS) entry which is preliminary data.</text>
</comment>
<feature type="compositionally biased region" description="Low complexity" evidence="10">
    <location>
        <begin position="19"/>
        <end position="38"/>
    </location>
</feature>
<evidence type="ECO:0000256" key="9">
    <source>
        <dbReference type="ARBA" id="ARBA00032766"/>
    </source>
</evidence>
<accession>A0ABQ5P462</accession>
<gene>
    <name evidence="12" type="ORF">SYYSPA8_22035</name>
</gene>
<dbReference type="InterPro" id="IPR008930">
    <property type="entry name" value="Terpenoid_cyclase/PrenylTrfase"/>
</dbReference>
<evidence type="ECO:0000313" key="13">
    <source>
        <dbReference type="Proteomes" id="UP001291653"/>
    </source>
</evidence>
<keyword evidence="5" id="KW-0479">Metal-binding</keyword>
<dbReference type="RefSeq" id="WP_323449030.1">
    <property type="nucleotide sequence ID" value="NZ_BSBI01000009.1"/>
</dbReference>
<dbReference type="Pfam" id="PF00432">
    <property type="entry name" value="Prenyltrans"/>
    <property type="match status" value="2"/>
</dbReference>
<keyword evidence="7" id="KW-0862">Zinc</keyword>
<feature type="region of interest" description="Disordered" evidence="10">
    <location>
        <begin position="1"/>
        <end position="41"/>
    </location>
</feature>
<keyword evidence="3" id="KW-0637">Prenyltransferase</keyword>
<dbReference type="InterPro" id="IPR045089">
    <property type="entry name" value="PGGT1B-like"/>
</dbReference>
<dbReference type="CDD" id="cd00688">
    <property type="entry name" value="ISOPREN_C2_like"/>
    <property type="match status" value="2"/>
</dbReference>
<keyword evidence="4" id="KW-0808">Transferase</keyword>
<reference evidence="12 13" key="1">
    <citation type="submission" date="2022-10" db="EMBL/GenBank/DDBJ databases">
        <title>Draft genome sequence of Streptomyces sp. YSPA8.</title>
        <authorList>
            <person name="Moriuchi R."/>
            <person name="Dohra H."/>
            <person name="Yamamura H."/>
            <person name="Kodani S."/>
        </authorList>
    </citation>
    <scope>NUCLEOTIDE SEQUENCE [LARGE SCALE GENOMIC DNA]</scope>
    <source>
        <strain evidence="12 13">YSPA8</strain>
    </source>
</reference>